<comment type="caution">
    <text evidence="1">The sequence shown here is derived from an EMBL/GenBank/DDBJ whole genome shotgun (WGS) entry which is preliminary data.</text>
</comment>
<dbReference type="STRING" id="1403537.Q428_13300"/>
<evidence type="ECO:0000313" key="1">
    <source>
        <dbReference type="EMBL" id="EYE87444.1"/>
    </source>
</evidence>
<sequence>MKTNTNNKSLILYGKINDVLDYLKECEKEYTYMYELIKSFESPAYKKTNLN</sequence>
<dbReference type="AlphaFoldDB" id="A0A017RSK3"/>
<dbReference type="EMBL" id="AZQP01000056">
    <property type="protein sequence ID" value="EYE87444.1"/>
    <property type="molecule type" value="Genomic_DNA"/>
</dbReference>
<evidence type="ECO:0000313" key="2">
    <source>
        <dbReference type="Proteomes" id="UP000019681"/>
    </source>
</evidence>
<dbReference type="Pfam" id="PF13072">
    <property type="entry name" value="MciZ"/>
    <property type="match status" value="1"/>
</dbReference>
<accession>A0A017RSK3</accession>
<gene>
    <name evidence="1" type="ORF">Q428_13300</name>
</gene>
<organism evidence="1 2">
    <name type="scientific">Fervidicella metallireducens AeB</name>
    <dbReference type="NCBI Taxonomy" id="1403537"/>
    <lineage>
        <taxon>Bacteria</taxon>
        <taxon>Bacillati</taxon>
        <taxon>Bacillota</taxon>
        <taxon>Clostridia</taxon>
        <taxon>Eubacteriales</taxon>
        <taxon>Clostridiaceae</taxon>
        <taxon>Fervidicella</taxon>
    </lineage>
</organism>
<keyword evidence="2" id="KW-1185">Reference proteome</keyword>
<protein>
    <submittedName>
        <fullName evidence="1">Uncharacterized protein</fullName>
    </submittedName>
</protein>
<dbReference type="InterPro" id="IPR025177">
    <property type="entry name" value="MciZ"/>
</dbReference>
<name>A0A017RSK3_9CLOT</name>
<reference evidence="1 2" key="1">
    <citation type="journal article" date="2014" name="Genome Announc.">
        <title>Draft Genome Sequence of Fervidicella metallireducens Strain AeBT, an Iron-Reducing Thermoanaerobe from the Great Artesian Basin.</title>
        <authorList>
            <person name="Patel B.K."/>
        </authorList>
    </citation>
    <scope>NUCLEOTIDE SEQUENCE [LARGE SCALE GENOMIC DNA]</scope>
    <source>
        <strain evidence="1 2">AeB</strain>
    </source>
</reference>
<proteinExistence type="predicted"/>
<dbReference type="RefSeq" id="WP_161633631.1">
    <property type="nucleotide sequence ID" value="NZ_AZQP01000056.1"/>
</dbReference>
<dbReference type="Proteomes" id="UP000019681">
    <property type="component" value="Unassembled WGS sequence"/>
</dbReference>